<protein>
    <submittedName>
        <fullName evidence="2">Uncharacterized protein</fullName>
    </submittedName>
</protein>
<dbReference type="AlphaFoldDB" id="A0AAV1UXJ9"/>
<feature type="compositionally biased region" description="Basic residues" evidence="1">
    <location>
        <begin position="12"/>
        <end position="22"/>
    </location>
</feature>
<feature type="region of interest" description="Disordered" evidence="1">
    <location>
        <begin position="560"/>
        <end position="684"/>
    </location>
</feature>
<feature type="region of interest" description="Disordered" evidence="1">
    <location>
        <begin position="1"/>
        <end position="46"/>
    </location>
</feature>
<feature type="compositionally biased region" description="Polar residues" evidence="1">
    <location>
        <begin position="1"/>
        <end position="11"/>
    </location>
</feature>
<sequence length="684" mass="77402">MFDTNADSHTPSKNRVKHRPKKAPTLGDTEYTDEDRRDAKTGVCRRPKVLKHRNTEDEDTCRRYRKEEVEHLPLGPDTLQRMQRLHEGQQYDRPPRLFPDIESVKSLSQQEVQLDVKHIQHQLARFEARAGIQLHAKRPTVGDKNFRRLCLVNEGDNEDKATARLPTGLKNARNGAMAPEELVKTLPAARRAVRISQRELRAMAIEREDLERDFVRHRCTLLWQVGEMKRMQKQQDRVTRALSCEVVNTAKSLESSRRRTSALQDIMTELEVRGSSILRLTREKSRLEAMLNARKIELPEIDEVCVGDRVKHASFGTGRVLELRLDTRLLVAELDSDGIAYIQEESVEVLPSDMTYTETEEELKRRLFEKVGALVQPLSKQRVSNGVIGFSQGDSEKESSGDSNDESSSSSSEEESGASPGDDFMEDVSRRKGRKRRLVMIPAPVKSSKKSKNRRVIDFPACTIPITPFETGLLLSPLSELPDHVAAVGPGALQWLPSYLPKNMDDWEQERLVSLQMKGEIKRLRYQLQKAEAHKQDAQQLASDQLESINQLVSQLDKLRDVPDGAGNPCSSCGNHTAPKDSDDSRGTSNRWKDIAAKQDDSDESVSETKKTCKSVEADDKDDRVNSDARRIPKKRHNKANKPVNEDGNDSIDVMKVKTKAKSQPVKRSLRPRRKAATASPKLK</sequence>
<feature type="compositionally biased region" description="Low complexity" evidence="1">
    <location>
        <begin position="406"/>
        <end position="422"/>
    </location>
</feature>
<organism evidence="2 3">
    <name type="scientific">Peronospora matthiolae</name>
    <dbReference type="NCBI Taxonomy" id="2874970"/>
    <lineage>
        <taxon>Eukaryota</taxon>
        <taxon>Sar</taxon>
        <taxon>Stramenopiles</taxon>
        <taxon>Oomycota</taxon>
        <taxon>Peronosporomycetes</taxon>
        <taxon>Peronosporales</taxon>
        <taxon>Peronosporaceae</taxon>
        <taxon>Peronospora</taxon>
    </lineage>
</organism>
<dbReference type="Proteomes" id="UP001162060">
    <property type="component" value="Unassembled WGS sequence"/>
</dbReference>
<reference evidence="2" key="1">
    <citation type="submission" date="2024-01" db="EMBL/GenBank/DDBJ databases">
        <authorList>
            <person name="Webb A."/>
        </authorList>
    </citation>
    <scope>NUCLEOTIDE SEQUENCE</scope>
    <source>
        <strain evidence="2">Pm1</strain>
    </source>
</reference>
<evidence type="ECO:0000256" key="1">
    <source>
        <dbReference type="SAM" id="MobiDB-lite"/>
    </source>
</evidence>
<gene>
    <name evidence="2" type="ORF">PM001_LOCUS23453</name>
</gene>
<evidence type="ECO:0000313" key="3">
    <source>
        <dbReference type="Proteomes" id="UP001162060"/>
    </source>
</evidence>
<evidence type="ECO:0000313" key="2">
    <source>
        <dbReference type="EMBL" id="CAK7938303.1"/>
    </source>
</evidence>
<feature type="compositionally biased region" description="Basic and acidic residues" evidence="1">
    <location>
        <begin position="607"/>
        <end position="631"/>
    </location>
</feature>
<feature type="compositionally biased region" description="Basic and acidic residues" evidence="1">
    <location>
        <begin position="578"/>
        <end position="600"/>
    </location>
</feature>
<comment type="caution">
    <text evidence="2">The sequence shown here is derived from an EMBL/GenBank/DDBJ whole genome shotgun (WGS) entry which is preliminary data.</text>
</comment>
<dbReference type="EMBL" id="CAKLBY020000229">
    <property type="protein sequence ID" value="CAK7938303.1"/>
    <property type="molecule type" value="Genomic_DNA"/>
</dbReference>
<feature type="region of interest" description="Disordered" evidence="1">
    <location>
        <begin position="385"/>
        <end position="452"/>
    </location>
</feature>
<accession>A0AAV1UXJ9</accession>
<name>A0AAV1UXJ9_9STRA</name>
<proteinExistence type="predicted"/>